<evidence type="ECO:0000313" key="2">
    <source>
        <dbReference type="EMBL" id="MFD0704361.1"/>
    </source>
</evidence>
<accession>A0ABW2Y717</accession>
<protein>
    <submittedName>
        <fullName evidence="2">Type II secretion system F family protein</fullName>
    </submittedName>
</protein>
<dbReference type="EMBL" id="JBHTHQ010000010">
    <property type="protein sequence ID" value="MFD0704361.1"/>
    <property type="molecule type" value="Genomic_DNA"/>
</dbReference>
<organism evidence="2 3">
    <name type="scientific">Alloscardovia venturai</name>
    <dbReference type="NCBI Taxonomy" id="1769421"/>
    <lineage>
        <taxon>Bacteria</taxon>
        <taxon>Bacillati</taxon>
        <taxon>Actinomycetota</taxon>
        <taxon>Actinomycetes</taxon>
        <taxon>Bifidobacteriales</taxon>
        <taxon>Bifidobacteriaceae</taxon>
        <taxon>Alloscardovia</taxon>
    </lineage>
</organism>
<dbReference type="RefSeq" id="WP_377937801.1">
    <property type="nucleotide sequence ID" value="NZ_JBHTHQ010000010.1"/>
</dbReference>
<comment type="caution">
    <text evidence="2">The sequence shown here is derived from an EMBL/GenBank/DDBJ whole genome shotgun (WGS) entry which is preliminary data.</text>
</comment>
<keyword evidence="1" id="KW-0812">Transmembrane</keyword>
<reference evidence="3" key="1">
    <citation type="journal article" date="2019" name="Int. J. Syst. Evol. Microbiol.">
        <title>The Global Catalogue of Microorganisms (GCM) 10K type strain sequencing project: providing services to taxonomists for standard genome sequencing and annotation.</title>
        <authorList>
            <consortium name="The Broad Institute Genomics Platform"/>
            <consortium name="The Broad Institute Genome Sequencing Center for Infectious Disease"/>
            <person name="Wu L."/>
            <person name="Ma J."/>
        </authorList>
    </citation>
    <scope>NUCLEOTIDE SEQUENCE [LARGE SCALE GENOMIC DNA]</scope>
    <source>
        <strain evidence="3">CCM 8604</strain>
    </source>
</reference>
<evidence type="ECO:0000313" key="3">
    <source>
        <dbReference type="Proteomes" id="UP001597036"/>
    </source>
</evidence>
<evidence type="ECO:0000256" key="1">
    <source>
        <dbReference type="SAM" id="Phobius"/>
    </source>
</evidence>
<dbReference type="Proteomes" id="UP001597036">
    <property type="component" value="Unassembled WGS sequence"/>
</dbReference>
<feature type="transmembrane region" description="Helical" evidence="1">
    <location>
        <begin position="167"/>
        <end position="188"/>
    </location>
</feature>
<feature type="transmembrane region" description="Helical" evidence="1">
    <location>
        <begin position="137"/>
        <end position="161"/>
    </location>
</feature>
<sequence>MLRLCTLRLCAMESACGRNVHAQNSLTRALTASELITTMTSCLRSGMGLTDTCGFLRGWAASSATVDEYSVTSLVRARVGSDKNLSARLYSVCKLSERVGCSAVQCLEILLDDIRRSDLRESRRTDSTAVARMTVRVLFALPLVTTVMSELAGAHTVSFLLGKSLGWTSLGIASALYCAGFVWIRHLVSQFDSATSSRLDASGGWGSNAR</sequence>
<keyword evidence="1" id="KW-0472">Membrane</keyword>
<keyword evidence="1" id="KW-1133">Transmembrane helix</keyword>
<gene>
    <name evidence="2" type="ORF">ACFQY8_01150</name>
</gene>
<name>A0ABW2Y717_9BIFI</name>
<keyword evidence="3" id="KW-1185">Reference proteome</keyword>
<proteinExistence type="predicted"/>